<dbReference type="RefSeq" id="WP_148597993.1">
    <property type="nucleotide sequence ID" value="NZ_CP042997.1"/>
</dbReference>
<proteinExistence type="predicted"/>
<gene>
    <name evidence="1" type="ORF">OJF2_71620</name>
</gene>
<sequence length="248" mass="28236">MSAIVSISCLGSYGRFGNQLFQYAVARKYAELHGARLETPAWIGQRLFGIDDPPLSRTLPRAAFDELPWGRVDVDLFGFFQYQDAVGRLSTAELRRWYAFRPEWTSLFEPPRPYYIAANLRRGDYLDLQEVFAIVTKPSYLDACRRFGLDVDALIWVCEELRPPMPAFDGPGLGFLADFFAVMNADVVLRANSTFSWWAALLGEGRVFSPVVEDRTGYQTVEFVEGNWPRICDPRNCRTLVTDLHVAD</sequence>
<dbReference type="EMBL" id="CP042997">
    <property type="protein sequence ID" value="QEH38559.1"/>
    <property type="molecule type" value="Genomic_DNA"/>
</dbReference>
<reference evidence="1 2" key="1">
    <citation type="submission" date="2019-08" db="EMBL/GenBank/DDBJ databases">
        <title>Deep-cultivation of Planctomycetes and their phenomic and genomic characterization uncovers novel biology.</title>
        <authorList>
            <person name="Wiegand S."/>
            <person name="Jogler M."/>
            <person name="Boedeker C."/>
            <person name="Pinto D."/>
            <person name="Vollmers J."/>
            <person name="Rivas-Marin E."/>
            <person name="Kohn T."/>
            <person name="Peeters S.H."/>
            <person name="Heuer A."/>
            <person name="Rast P."/>
            <person name="Oberbeckmann S."/>
            <person name="Bunk B."/>
            <person name="Jeske O."/>
            <person name="Meyerdierks A."/>
            <person name="Storesund J.E."/>
            <person name="Kallscheuer N."/>
            <person name="Luecker S."/>
            <person name="Lage O.M."/>
            <person name="Pohl T."/>
            <person name="Merkel B.J."/>
            <person name="Hornburger P."/>
            <person name="Mueller R.-W."/>
            <person name="Bruemmer F."/>
            <person name="Labrenz M."/>
            <person name="Spormann A.M."/>
            <person name="Op den Camp H."/>
            <person name="Overmann J."/>
            <person name="Amann R."/>
            <person name="Jetten M.S.M."/>
            <person name="Mascher T."/>
            <person name="Medema M.H."/>
            <person name="Devos D.P."/>
            <person name="Kaster A.-K."/>
            <person name="Ovreas L."/>
            <person name="Rohde M."/>
            <person name="Galperin M.Y."/>
            <person name="Jogler C."/>
        </authorList>
    </citation>
    <scope>NUCLEOTIDE SEQUENCE [LARGE SCALE GENOMIC DNA]</scope>
    <source>
        <strain evidence="1 2">OJF2</strain>
    </source>
</reference>
<evidence type="ECO:0000313" key="1">
    <source>
        <dbReference type="EMBL" id="QEH38559.1"/>
    </source>
</evidence>
<evidence type="ECO:0008006" key="3">
    <source>
        <dbReference type="Google" id="ProtNLM"/>
    </source>
</evidence>
<dbReference type="AlphaFoldDB" id="A0A5B9WEA2"/>
<evidence type="ECO:0000313" key="2">
    <source>
        <dbReference type="Proteomes" id="UP000324233"/>
    </source>
</evidence>
<organism evidence="1 2">
    <name type="scientific">Aquisphaera giovannonii</name>
    <dbReference type="NCBI Taxonomy" id="406548"/>
    <lineage>
        <taxon>Bacteria</taxon>
        <taxon>Pseudomonadati</taxon>
        <taxon>Planctomycetota</taxon>
        <taxon>Planctomycetia</taxon>
        <taxon>Isosphaerales</taxon>
        <taxon>Isosphaeraceae</taxon>
        <taxon>Aquisphaera</taxon>
    </lineage>
</organism>
<name>A0A5B9WEA2_9BACT</name>
<accession>A0A5B9WEA2</accession>
<protein>
    <recommendedName>
        <fullName evidence="3">Glycosyl transferase family 11</fullName>
    </recommendedName>
</protein>
<keyword evidence="2" id="KW-1185">Reference proteome</keyword>
<dbReference type="Proteomes" id="UP000324233">
    <property type="component" value="Chromosome"/>
</dbReference>
<dbReference type="KEGG" id="agv:OJF2_71620"/>
<dbReference type="OrthoDB" id="9794601at2"/>